<keyword evidence="5" id="KW-0223">Dioxygenase</keyword>
<comment type="caution">
    <text evidence="5">The sequence shown here is derived from an EMBL/GenBank/DDBJ whole genome shotgun (WGS) entry which is preliminary data.</text>
</comment>
<dbReference type="SUPFAM" id="SSF51197">
    <property type="entry name" value="Clavaminate synthase-like"/>
    <property type="match status" value="1"/>
</dbReference>
<keyword evidence="2" id="KW-0045">Antibiotic biosynthesis</keyword>
<gene>
    <name evidence="5" type="ORF">HD596_009986</name>
</gene>
<dbReference type="EMBL" id="JACHMB010000001">
    <property type="protein sequence ID" value="MBB5783230.1"/>
    <property type="molecule type" value="Genomic_DNA"/>
</dbReference>
<dbReference type="InterPro" id="IPR027443">
    <property type="entry name" value="IPNS-like_sf"/>
</dbReference>
<reference evidence="5 6" key="1">
    <citation type="submission" date="2020-08" db="EMBL/GenBank/DDBJ databases">
        <title>Sequencing the genomes of 1000 actinobacteria strains.</title>
        <authorList>
            <person name="Klenk H.-P."/>
        </authorList>
    </citation>
    <scope>NUCLEOTIDE SEQUENCE [LARGE SCALE GENOMIC DNA]</scope>
    <source>
        <strain evidence="5 6">DSM 45507</strain>
    </source>
</reference>
<organism evidence="5 6">
    <name type="scientific">Nonomuraea jabiensis</name>
    <dbReference type="NCBI Taxonomy" id="882448"/>
    <lineage>
        <taxon>Bacteria</taxon>
        <taxon>Bacillati</taxon>
        <taxon>Actinomycetota</taxon>
        <taxon>Actinomycetes</taxon>
        <taxon>Streptosporangiales</taxon>
        <taxon>Streptosporangiaceae</taxon>
        <taxon>Nonomuraea</taxon>
    </lineage>
</organism>
<dbReference type="Proteomes" id="UP000579153">
    <property type="component" value="Unassembled WGS sequence"/>
</dbReference>
<dbReference type="GO" id="GO:0051213">
    <property type="term" value="F:dioxygenase activity"/>
    <property type="evidence" value="ECO:0007669"/>
    <property type="project" value="UniProtKB-KW"/>
</dbReference>
<dbReference type="Pfam" id="PF14226">
    <property type="entry name" value="DIOX_N"/>
    <property type="match status" value="1"/>
</dbReference>
<evidence type="ECO:0000256" key="1">
    <source>
        <dbReference type="ARBA" id="ARBA00004792"/>
    </source>
</evidence>
<dbReference type="InterPro" id="IPR005123">
    <property type="entry name" value="Oxoglu/Fe-dep_dioxygenase_dom"/>
</dbReference>
<dbReference type="PANTHER" id="PTHR47990">
    <property type="entry name" value="2-OXOGLUTARATE (2OG) AND FE(II)-DEPENDENT OXYGENASE SUPERFAMILY PROTEIN-RELATED"/>
    <property type="match status" value="1"/>
</dbReference>
<comment type="pathway">
    <text evidence="1">Antibiotic biosynthesis.</text>
</comment>
<evidence type="ECO:0000259" key="4">
    <source>
        <dbReference type="PROSITE" id="PS51471"/>
    </source>
</evidence>
<dbReference type="AlphaFoldDB" id="A0A7W9GG63"/>
<keyword evidence="3" id="KW-0479">Metal-binding</keyword>
<dbReference type="InterPro" id="IPR026992">
    <property type="entry name" value="DIOX_N"/>
</dbReference>
<dbReference type="RefSeq" id="WP_185076206.1">
    <property type="nucleotide sequence ID" value="NZ_JACHMB010000001.1"/>
</dbReference>
<dbReference type="GO" id="GO:0017000">
    <property type="term" value="P:antibiotic biosynthetic process"/>
    <property type="evidence" value="ECO:0007669"/>
    <property type="project" value="UniProtKB-KW"/>
</dbReference>
<dbReference type="InterPro" id="IPR050231">
    <property type="entry name" value="Iron_ascorbate_oxido_reductase"/>
</dbReference>
<evidence type="ECO:0000256" key="3">
    <source>
        <dbReference type="RuleBase" id="RU003682"/>
    </source>
</evidence>
<keyword evidence="3" id="KW-0408">Iron</keyword>
<dbReference type="PROSITE" id="PS51471">
    <property type="entry name" value="FE2OG_OXY"/>
    <property type="match status" value="1"/>
</dbReference>
<proteinExistence type="inferred from homology"/>
<feature type="domain" description="Fe2OG dioxygenase" evidence="4">
    <location>
        <begin position="171"/>
        <end position="280"/>
    </location>
</feature>
<comment type="similarity">
    <text evidence="3">Belongs to the iron/ascorbate-dependent oxidoreductase family.</text>
</comment>
<sequence>MTAQIPLIDLELALSDDAPPELLDAAREAAEQIGIIQVTNHGVPDELIDGFHDSIGRVLALPRADKAELASPTGHPYRGWRQWPDDFGRLELERFIIGQFGSVEEAKAAGLSDEHAQLYAHPNVWPPQEPGLKDLAARYHDASVGVAEKVLTLYARLLGVPVGTFPTSGRPYYTSFVVNDYPTWTYDDGGDTDQDKLLLLEHADGSALTVLHQRGDYAGLQGRGPDGEWIPVPIVPGALQVFSGHILTKWTNGRLSAGTHRVVAGGSVTRRSTGVFWHPSLDTVIEPLAPFVGPEGSDYEPVLLWDQAKRQVEEYLEVFGRPDQVAAWREGRPYVAELAET</sequence>
<evidence type="ECO:0000313" key="6">
    <source>
        <dbReference type="Proteomes" id="UP000579153"/>
    </source>
</evidence>
<name>A0A7W9GG63_9ACTN</name>
<evidence type="ECO:0000313" key="5">
    <source>
        <dbReference type="EMBL" id="MBB5783230.1"/>
    </source>
</evidence>
<accession>A0A7W9GG63</accession>
<keyword evidence="6" id="KW-1185">Reference proteome</keyword>
<dbReference type="GO" id="GO:0046872">
    <property type="term" value="F:metal ion binding"/>
    <property type="evidence" value="ECO:0007669"/>
    <property type="project" value="UniProtKB-KW"/>
</dbReference>
<protein>
    <submittedName>
        <fullName evidence="5">Isopenicillin N synthase-like dioxygenase</fullName>
    </submittedName>
</protein>
<keyword evidence="3" id="KW-0560">Oxidoreductase</keyword>
<evidence type="ECO:0000256" key="2">
    <source>
        <dbReference type="ARBA" id="ARBA00023194"/>
    </source>
</evidence>
<dbReference type="Gene3D" id="2.60.120.330">
    <property type="entry name" value="B-lactam Antibiotic, Isopenicillin N Synthase, Chain"/>
    <property type="match status" value="1"/>
</dbReference>
<dbReference type="Pfam" id="PF03171">
    <property type="entry name" value="2OG-FeII_Oxy"/>
    <property type="match status" value="1"/>
</dbReference>
<dbReference type="InterPro" id="IPR044861">
    <property type="entry name" value="IPNS-like_FE2OG_OXY"/>
</dbReference>